<evidence type="ECO:0000313" key="3">
    <source>
        <dbReference type="Proteomes" id="UP000191518"/>
    </source>
</evidence>
<name>A0A1V6RMW1_9EURO</name>
<dbReference type="AlphaFoldDB" id="A0A1V6RMW1"/>
<dbReference type="EMBL" id="MDYP01000038">
    <property type="protein sequence ID" value="OQE02773.1"/>
    <property type="molecule type" value="Genomic_DNA"/>
</dbReference>
<evidence type="ECO:0000256" key="1">
    <source>
        <dbReference type="SAM" id="MobiDB-lite"/>
    </source>
</evidence>
<organism evidence="2 3">
    <name type="scientific">Penicillium vulpinum</name>
    <dbReference type="NCBI Taxonomy" id="29845"/>
    <lineage>
        <taxon>Eukaryota</taxon>
        <taxon>Fungi</taxon>
        <taxon>Dikarya</taxon>
        <taxon>Ascomycota</taxon>
        <taxon>Pezizomycotina</taxon>
        <taxon>Eurotiomycetes</taxon>
        <taxon>Eurotiomycetidae</taxon>
        <taxon>Eurotiales</taxon>
        <taxon>Aspergillaceae</taxon>
        <taxon>Penicillium</taxon>
    </lineage>
</organism>
<gene>
    <name evidence="2" type="ORF">PENVUL_c038G06362</name>
</gene>
<accession>A0A1V6RMW1</accession>
<sequence length="141" mass="15732">MADNIQPIFFCKHCEVFGHEVVHCHRLFEDLTSFAKTVGVETGYPTQGSISSRVAHWGKKKEASNSASSTATFGVPGQANGTSSTDATNLNSLEAQMLAICLEQHRMHWLWCHNLWASVLMYQDPWQPQEDANANGSHEER</sequence>
<evidence type="ECO:0000313" key="2">
    <source>
        <dbReference type="EMBL" id="OQE02773.1"/>
    </source>
</evidence>
<dbReference type="OrthoDB" id="4296871at2759"/>
<proteinExistence type="predicted"/>
<keyword evidence="3" id="KW-1185">Reference proteome</keyword>
<feature type="region of interest" description="Disordered" evidence="1">
    <location>
        <begin position="61"/>
        <end position="86"/>
    </location>
</feature>
<comment type="caution">
    <text evidence="2">The sequence shown here is derived from an EMBL/GenBank/DDBJ whole genome shotgun (WGS) entry which is preliminary data.</text>
</comment>
<reference evidence="3" key="1">
    <citation type="journal article" date="2017" name="Nat. Microbiol.">
        <title>Global analysis of biosynthetic gene clusters reveals vast potential of secondary metabolite production in Penicillium species.</title>
        <authorList>
            <person name="Nielsen J.C."/>
            <person name="Grijseels S."/>
            <person name="Prigent S."/>
            <person name="Ji B."/>
            <person name="Dainat J."/>
            <person name="Nielsen K.F."/>
            <person name="Frisvad J.C."/>
            <person name="Workman M."/>
            <person name="Nielsen J."/>
        </authorList>
    </citation>
    <scope>NUCLEOTIDE SEQUENCE [LARGE SCALE GENOMIC DNA]</scope>
    <source>
        <strain evidence="3">IBT 29486</strain>
    </source>
</reference>
<protein>
    <submittedName>
        <fullName evidence="2">Uncharacterized protein</fullName>
    </submittedName>
</protein>
<dbReference type="Proteomes" id="UP000191518">
    <property type="component" value="Unassembled WGS sequence"/>
</dbReference>